<dbReference type="InterPro" id="IPR029489">
    <property type="entry name" value="OGT/SEC/SPY_C"/>
</dbReference>
<dbReference type="SUPFAM" id="SSF53756">
    <property type="entry name" value="UDP-Glycosyltransferase/glycogen phosphorylase"/>
    <property type="match status" value="1"/>
</dbReference>
<keyword evidence="4" id="KW-0677">Repeat</keyword>
<evidence type="ECO:0000256" key="5">
    <source>
        <dbReference type="ARBA" id="ARBA00022803"/>
    </source>
</evidence>
<dbReference type="Proteomes" id="UP001204953">
    <property type="component" value="Unassembled WGS sequence"/>
</dbReference>
<evidence type="ECO:0000256" key="1">
    <source>
        <dbReference type="ARBA" id="ARBA00004922"/>
    </source>
</evidence>
<protein>
    <recommendedName>
        <fullName evidence="6">O-GlcNAc transferase C-terminal domain-containing protein</fullName>
    </recommendedName>
</protein>
<comment type="pathway">
    <text evidence="1">Protein modification; protein glycosylation.</text>
</comment>
<keyword evidence="3" id="KW-0808">Transferase</keyword>
<reference evidence="7" key="1">
    <citation type="submission" date="2022-06" db="EMBL/GenBank/DDBJ databases">
        <title>New cyanobacteria of genus Symplocastrum in benthos of Lake Baikal.</title>
        <authorList>
            <person name="Sorokovikova E."/>
            <person name="Tikhonova I."/>
            <person name="Krasnopeev A."/>
            <person name="Evseev P."/>
            <person name="Gladkikh A."/>
            <person name="Belykh O."/>
        </authorList>
    </citation>
    <scope>NUCLEOTIDE SEQUENCE</scope>
    <source>
        <strain evidence="7">BBK-W-15</strain>
    </source>
</reference>
<dbReference type="Gene3D" id="3.40.50.11380">
    <property type="match status" value="1"/>
</dbReference>
<evidence type="ECO:0000313" key="7">
    <source>
        <dbReference type="EMBL" id="MCP2732542.1"/>
    </source>
</evidence>
<dbReference type="GO" id="GO:0016757">
    <property type="term" value="F:glycosyltransferase activity"/>
    <property type="evidence" value="ECO:0007669"/>
    <property type="project" value="UniProtKB-KW"/>
</dbReference>
<feature type="domain" description="O-GlcNAc transferase C-terminal" evidence="6">
    <location>
        <begin position="19"/>
        <end position="94"/>
    </location>
</feature>
<evidence type="ECO:0000313" key="8">
    <source>
        <dbReference type="Proteomes" id="UP001204953"/>
    </source>
</evidence>
<evidence type="ECO:0000259" key="6">
    <source>
        <dbReference type="Pfam" id="PF13844"/>
    </source>
</evidence>
<evidence type="ECO:0000256" key="3">
    <source>
        <dbReference type="ARBA" id="ARBA00022679"/>
    </source>
</evidence>
<dbReference type="PANTHER" id="PTHR44835">
    <property type="entry name" value="UDP-N-ACETYLGLUCOSAMINE--PEPTIDE N-ACETYLGLUCOSAMINYLTRANSFERASE SPINDLY-RELATED"/>
    <property type="match status" value="1"/>
</dbReference>
<evidence type="ECO:0000256" key="2">
    <source>
        <dbReference type="ARBA" id="ARBA00022676"/>
    </source>
</evidence>
<sequence length="314" mass="33561">AHPAHGGECAGSADTALATDNRHDSIDVAIDLSAHTCAASPLAFHSRVAPVQMTYLAYPNTAGVRAMDYRIIDSHTDPVGTEQWCGEKLLRIDPCFLCYTPPAELPEVSPGPSTHDGVIRFGSFNAAAKLSPQALQLWGRVIAAVPNSRLVLKASSFIDPALRDEVRAQLVSWGAPADRLDILSPAMATLDHLAMYSKIDIALDPFPYHGTTTTIEALIMGVPVVALAGDRHAARVGASILNAIGMPELVADSENAYVDAARSLATDRQRLASLRDSLRSTLLSSALCDATAHTRRLEHAIRHTWRAHCAAPAK</sequence>
<keyword evidence="8" id="KW-1185">Reference proteome</keyword>
<dbReference type="PANTHER" id="PTHR44835:SF1">
    <property type="entry name" value="PROTEIN O-GLCNAC TRANSFERASE"/>
    <property type="match status" value="1"/>
</dbReference>
<feature type="domain" description="O-GlcNAc transferase C-terminal" evidence="6">
    <location>
        <begin position="116"/>
        <end position="295"/>
    </location>
</feature>
<feature type="non-terminal residue" evidence="7">
    <location>
        <position position="1"/>
    </location>
</feature>
<dbReference type="Gene3D" id="3.40.50.2000">
    <property type="entry name" value="Glycogen Phosphorylase B"/>
    <property type="match status" value="1"/>
</dbReference>
<keyword evidence="5" id="KW-0802">TPR repeat</keyword>
<name>A0AAE3KVF9_9CYAN</name>
<organism evidence="7 8">
    <name type="scientific">Limnofasciculus baicalensis BBK-W-15</name>
    <dbReference type="NCBI Taxonomy" id="2699891"/>
    <lineage>
        <taxon>Bacteria</taxon>
        <taxon>Bacillati</taxon>
        <taxon>Cyanobacteriota</taxon>
        <taxon>Cyanophyceae</taxon>
        <taxon>Coleofasciculales</taxon>
        <taxon>Coleofasciculaceae</taxon>
        <taxon>Limnofasciculus</taxon>
        <taxon>Limnofasciculus baicalensis</taxon>
    </lineage>
</organism>
<comment type="caution">
    <text evidence="7">The sequence shown here is derived from an EMBL/GenBank/DDBJ whole genome shotgun (WGS) entry which is preliminary data.</text>
</comment>
<keyword evidence="2" id="KW-0328">Glycosyltransferase</keyword>
<dbReference type="AlphaFoldDB" id="A0AAE3KVF9"/>
<dbReference type="Pfam" id="PF13844">
    <property type="entry name" value="Glyco_transf_41"/>
    <property type="match status" value="2"/>
</dbReference>
<dbReference type="EMBL" id="JAMZMM010000647">
    <property type="protein sequence ID" value="MCP2732542.1"/>
    <property type="molecule type" value="Genomic_DNA"/>
</dbReference>
<proteinExistence type="predicted"/>
<evidence type="ECO:0000256" key="4">
    <source>
        <dbReference type="ARBA" id="ARBA00022737"/>
    </source>
</evidence>
<gene>
    <name evidence="7" type="ORF">NJ959_29355</name>
</gene>
<accession>A0AAE3KVF9</accession>
<dbReference type="InterPro" id="IPR051939">
    <property type="entry name" value="Glycosyltr_41/O-GlcNAc_trsf"/>
</dbReference>